<dbReference type="AlphaFoldDB" id="A0A9D0YN89"/>
<evidence type="ECO:0000256" key="1">
    <source>
        <dbReference type="ARBA" id="ARBA00004751"/>
    </source>
</evidence>
<dbReference type="PANTHER" id="PTHR11739">
    <property type="entry name" value="CITRATE SYNTHASE"/>
    <property type="match status" value="1"/>
</dbReference>
<dbReference type="NCBIfam" id="NF004868">
    <property type="entry name" value="PRK06224.1-5"/>
    <property type="match status" value="1"/>
</dbReference>
<dbReference type="CDD" id="cd06100">
    <property type="entry name" value="CCL_ACL-C"/>
    <property type="match status" value="1"/>
</dbReference>
<comment type="pathway">
    <text evidence="1">Carbohydrate metabolism; tricarboxylic acid cycle; isocitrate from oxaloacetate: step 1/2.</text>
</comment>
<gene>
    <name evidence="5" type="ORF">EYH37_01860</name>
</gene>
<dbReference type="Proteomes" id="UP000606463">
    <property type="component" value="Unassembled WGS sequence"/>
</dbReference>
<dbReference type="Gene3D" id="1.10.230.10">
    <property type="entry name" value="Cytochrome P450-Terp, domain 2"/>
    <property type="match status" value="1"/>
</dbReference>
<dbReference type="GO" id="GO:0005975">
    <property type="term" value="P:carbohydrate metabolic process"/>
    <property type="evidence" value="ECO:0007669"/>
    <property type="project" value="TreeGrafter"/>
</dbReference>
<dbReference type="InterPro" id="IPR002020">
    <property type="entry name" value="Citrate_synthase"/>
</dbReference>
<dbReference type="GO" id="GO:0016829">
    <property type="term" value="F:lyase activity"/>
    <property type="evidence" value="ECO:0007669"/>
    <property type="project" value="UniProtKB-KW"/>
</dbReference>
<dbReference type="InterPro" id="IPR036969">
    <property type="entry name" value="Citrate_synthase_sf"/>
</dbReference>
<comment type="caution">
    <text evidence="5">The sequence shown here is derived from an EMBL/GenBank/DDBJ whole genome shotgun (WGS) entry which is preliminary data.</text>
</comment>
<protein>
    <recommendedName>
        <fullName evidence="3">citrate synthase (unknown stereospecificity)</fullName>
        <ecNumber evidence="3">2.3.3.16</ecNumber>
    </recommendedName>
</protein>
<dbReference type="InterPro" id="IPR016143">
    <property type="entry name" value="Citrate_synth-like_sm_a-sub"/>
</dbReference>
<dbReference type="NCBIfam" id="NF004869">
    <property type="entry name" value="PRK06224.1-6"/>
    <property type="match status" value="1"/>
</dbReference>
<dbReference type="EC" id="2.3.3.16" evidence="3"/>
<dbReference type="PANTHER" id="PTHR11739:SF4">
    <property type="entry name" value="CITRATE SYNTHASE, PEROXISOMAL"/>
    <property type="match status" value="1"/>
</dbReference>
<keyword evidence="5" id="KW-0456">Lyase</keyword>
<comment type="similarity">
    <text evidence="2">Belongs to the citrate synthase family.</text>
</comment>
<dbReference type="GO" id="GO:0036440">
    <property type="term" value="F:citrate synthase activity"/>
    <property type="evidence" value="ECO:0007669"/>
    <property type="project" value="UniProtKB-EC"/>
</dbReference>
<dbReference type="Gene3D" id="1.10.580.10">
    <property type="entry name" value="Citrate Synthase, domain 1"/>
    <property type="match status" value="1"/>
</dbReference>
<organism evidence="5 6">
    <name type="scientific">Aquifex aeolicus</name>
    <dbReference type="NCBI Taxonomy" id="63363"/>
    <lineage>
        <taxon>Bacteria</taxon>
        <taxon>Pseudomonadati</taxon>
        <taxon>Aquificota</taxon>
        <taxon>Aquificia</taxon>
        <taxon>Aquificales</taxon>
        <taxon>Aquificaceae</taxon>
        <taxon>Aquifex</taxon>
    </lineage>
</organism>
<dbReference type="EMBL" id="DQVE01000018">
    <property type="protein sequence ID" value="HIP98100.1"/>
    <property type="molecule type" value="Genomic_DNA"/>
</dbReference>
<evidence type="ECO:0000313" key="5">
    <source>
        <dbReference type="EMBL" id="HIP98100.1"/>
    </source>
</evidence>
<dbReference type="PRINTS" id="PR00143">
    <property type="entry name" value="CITRTSNTHASE"/>
</dbReference>
<evidence type="ECO:0000256" key="4">
    <source>
        <dbReference type="ARBA" id="ARBA00022679"/>
    </source>
</evidence>
<sequence length="262" mass="29439">MGEEKKKWRTAISFHKGHEAYIRGYKLEDLVGNLTFTEAIYLVLKGELPTEREAKMLDAIFVSVVEHSIAPPSVIAARAVVSGGNGLNVGVGAGILAFGEAHGGALEGAMKFLQENLRKNPEEVVKEYLSQGRRIPGYGHRYYKEYDPRTKKLFEIAKELNFFGDYCQFALAAEKAIAHIKGKKLVLNVDGAIAAIVSQMGFDWRLGKGFFIIGRIPGLVAHVYEELVREKPFSKRLDEEKEVEYLGVPPRELPEEFKRDRR</sequence>
<reference evidence="5" key="1">
    <citation type="journal article" date="2020" name="ISME J.">
        <title>Gammaproteobacteria mediating utilization of methyl-, sulfur- and petroleum organic compounds in deep ocean hydrothermal plumes.</title>
        <authorList>
            <person name="Zhou Z."/>
            <person name="Liu Y."/>
            <person name="Pan J."/>
            <person name="Cron B.R."/>
            <person name="Toner B.M."/>
            <person name="Anantharaman K."/>
            <person name="Breier J.A."/>
            <person name="Dick G.J."/>
            <person name="Li M."/>
        </authorList>
    </citation>
    <scope>NUCLEOTIDE SEQUENCE</scope>
    <source>
        <strain evidence="5">SZUA-1501</strain>
    </source>
</reference>
<keyword evidence="4" id="KW-0808">Transferase</keyword>
<dbReference type="Pfam" id="PF00285">
    <property type="entry name" value="Citrate_synt"/>
    <property type="match status" value="1"/>
</dbReference>
<evidence type="ECO:0000256" key="2">
    <source>
        <dbReference type="ARBA" id="ARBA00010566"/>
    </source>
</evidence>
<dbReference type="GO" id="GO:0006099">
    <property type="term" value="P:tricarboxylic acid cycle"/>
    <property type="evidence" value="ECO:0007669"/>
    <property type="project" value="TreeGrafter"/>
</dbReference>
<dbReference type="NCBIfam" id="NF004866">
    <property type="entry name" value="PRK06224.1-3"/>
    <property type="match status" value="1"/>
</dbReference>
<dbReference type="InterPro" id="IPR016142">
    <property type="entry name" value="Citrate_synth-like_lrg_a-sub"/>
</dbReference>
<accession>A0A9D0YN89</accession>
<evidence type="ECO:0000313" key="6">
    <source>
        <dbReference type="Proteomes" id="UP000606463"/>
    </source>
</evidence>
<evidence type="ECO:0000256" key="3">
    <source>
        <dbReference type="ARBA" id="ARBA00012972"/>
    </source>
</evidence>
<name>A0A9D0YN89_AQUAO</name>
<dbReference type="SUPFAM" id="SSF48256">
    <property type="entry name" value="Citrate synthase"/>
    <property type="match status" value="1"/>
</dbReference>
<proteinExistence type="inferred from homology"/>